<comment type="caution">
    <text evidence="2">The sequence shown here is derived from an EMBL/GenBank/DDBJ whole genome shotgun (WGS) entry which is preliminary data.</text>
</comment>
<feature type="compositionally biased region" description="Low complexity" evidence="1">
    <location>
        <begin position="19"/>
        <end position="29"/>
    </location>
</feature>
<evidence type="ECO:0000313" key="2">
    <source>
        <dbReference type="EMBL" id="MCI95291.1"/>
    </source>
</evidence>
<proteinExistence type="predicted"/>
<protein>
    <submittedName>
        <fullName evidence="2">Uncharacterized protein</fullName>
    </submittedName>
</protein>
<evidence type="ECO:0000313" key="3">
    <source>
        <dbReference type="Proteomes" id="UP000265520"/>
    </source>
</evidence>
<reference evidence="2 3" key="1">
    <citation type="journal article" date="2018" name="Front. Plant Sci.">
        <title>Red Clover (Trifolium pratense) and Zigzag Clover (T. medium) - A Picture of Genomic Similarities and Differences.</title>
        <authorList>
            <person name="Dluhosova J."/>
            <person name="Istvanek J."/>
            <person name="Nedelnik J."/>
            <person name="Repkova J."/>
        </authorList>
    </citation>
    <scope>NUCLEOTIDE SEQUENCE [LARGE SCALE GENOMIC DNA]</scope>
    <source>
        <strain evidence="3">cv. 10/8</strain>
        <tissue evidence="2">Leaf</tissue>
    </source>
</reference>
<feature type="non-terminal residue" evidence="2">
    <location>
        <position position="54"/>
    </location>
</feature>
<feature type="compositionally biased region" description="Polar residues" evidence="1">
    <location>
        <begin position="1"/>
        <end position="11"/>
    </location>
</feature>
<feature type="region of interest" description="Disordered" evidence="1">
    <location>
        <begin position="1"/>
        <end position="54"/>
    </location>
</feature>
<dbReference type="EMBL" id="LXQA011382488">
    <property type="protein sequence ID" value="MCI95291.1"/>
    <property type="molecule type" value="Genomic_DNA"/>
</dbReference>
<organism evidence="2 3">
    <name type="scientific">Trifolium medium</name>
    <dbReference type="NCBI Taxonomy" id="97028"/>
    <lineage>
        <taxon>Eukaryota</taxon>
        <taxon>Viridiplantae</taxon>
        <taxon>Streptophyta</taxon>
        <taxon>Embryophyta</taxon>
        <taxon>Tracheophyta</taxon>
        <taxon>Spermatophyta</taxon>
        <taxon>Magnoliopsida</taxon>
        <taxon>eudicotyledons</taxon>
        <taxon>Gunneridae</taxon>
        <taxon>Pentapetalae</taxon>
        <taxon>rosids</taxon>
        <taxon>fabids</taxon>
        <taxon>Fabales</taxon>
        <taxon>Fabaceae</taxon>
        <taxon>Papilionoideae</taxon>
        <taxon>50 kb inversion clade</taxon>
        <taxon>NPAAA clade</taxon>
        <taxon>Hologalegina</taxon>
        <taxon>IRL clade</taxon>
        <taxon>Trifolieae</taxon>
        <taxon>Trifolium</taxon>
    </lineage>
</organism>
<dbReference type="Proteomes" id="UP000265520">
    <property type="component" value="Unassembled WGS sequence"/>
</dbReference>
<feature type="compositionally biased region" description="Acidic residues" evidence="1">
    <location>
        <begin position="40"/>
        <end position="54"/>
    </location>
</feature>
<accession>A0A392W835</accession>
<dbReference type="AlphaFoldDB" id="A0A392W835"/>
<name>A0A392W835_9FABA</name>
<keyword evidence="3" id="KW-1185">Reference proteome</keyword>
<evidence type="ECO:0000256" key="1">
    <source>
        <dbReference type="SAM" id="MobiDB-lite"/>
    </source>
</evidence>
<sequence>MKTQFFSTFPSKDNRNDTMSSSSQGSMGSNMFEGLAGESQPDDNPDLEDYWDAM</sequence>